<dbReference type="Proteomes" id="UP000663829">
    <property type="component" value="Unassembled WGS sequence"/>
</dbReference>
<evidence type="ECO:0000313" key="3">
    <source>
        <dbReference type="EMBL" id="CAF4300755.1"/>
    </source>
</evidence>
<feature type="compositionally biased region" description="Polar residues" evidence="1">
    <location>
        <begin position="66"/>
        <end position="81"/>
    </location>
</feature>
<feature type="compositionally biased region" description="Low complexity" evidence="1">
    <location>
        <begin position="24"/>
        <end position="35"/>
    </location>
</feature>
<reference evidence="2" key="1">
    <citation type="submission" date="2021-02" db="EMBL/GenBank/DDBJ databases">
        <authorList>
            <person name="Nowell W R."/>
        </authorList>
    </citation>
    <scope>NUCLEOTIDE SEQUENCE</scope>
</reference>
<feature type="compositionally biased region" description="Basic and acidic residues" evidence="1">
    <location>
        <begin position="1"/>
        <end position="12"/>
    </location>
</feature>
<feature type="compositionally biased region" description="Polar residues" evidence="1">
    <location>
        <begin position="14"/>
        <end position="23"/>
    </location>
</feature>
<dbReference type="EMBL" id="CAJOBC010083377">
    <property type="protein sequence ID" value="CAF4300755.1"/>
    <property type="molecule type" value="Genomic_DNA"/>
</dbReference>
<dbReference type="Proteomes" id="UP000681722">
    <property type="component" value="Unassembled WGS sequence"/>
</dbReference>
<accession>A0A815LRA8</accession>
<evidence type="ECO:0000256" key="1">
    <source>
        <dbReference type="SAM" id="MobiDB-lite"/>
    </source>
</evidence>
<gene>
    <name evidence="2" type="ORF">GPM918_LOCUS33553</name>
    <name evidence="3" type="ORF">SRO942_LOCUS34238</name>
</gene>
<sequence length="94" mass="10349">MVTGFRKPDGDSRPSGSQQHQPLSGSGISASSPSTKPKKKTLTVGEESDEEFQEKHTRIREIALAIQQNHQEQTTNTSLQENTTKNSTKKNAKL</sequence>
<dbReference type="EMBL" id="CAJNOQ010017952">
    <property type="protein sequence ID" value="CAF1413407.1"/>
    <property type="molecule type" value="Genomic_DNA"/>
</dbReference>
<organism evidence="2 4">
    <name type="scientific">Didymodactylos carnosus</name>
    <dbReference type="NCBI Taxonomy" id="1234261"/>
    <lineage>
        <taxon>Eukaryota</taxon>
        <taxon>Metazoa</taxon>
        <taxon>Spiralia</taxon>
        <taxon>Gnathifera</taxon>
        <taxon>Rotifera</taxon>
        <taxon>Eurotatoria</taxon>
        <taxon>Bdelloidea</taxon>
        <taxon>Philodinida</taxon>
        <taxon>Philodinidae</taxon>
        <taxon>Didymodactylos</taxon>
    </lineage>
</organism>
<proteinExistence type="predicted"/>
<protein>
    <submittedName>
        <fullName evidence="2">Uncharacterized protein</fullName>
    </submittedName>
</protein>
<comment type="caution">
    <text evidence="2">The sequence shown here is derived from an EMBL/GenBank/DDBJ whole genome shotgun (WGS) entry which is preliminary data.</text>
</comment>
<name>A0A815LRA8_9BILA</name>
<feature type="region of interest" description="Disordered" evidence="1">
    <location>
        <begin position="1"/>
        <end position="94"/>
    </location>
</feature>
<evidence type="ECO:0000313" key="4">
    <source>
        <dbReference type="Proteomes" id="UP000663829"/>
    </source>
</evidence>
<keyword evidence="4" id="KW-1185">Reference proteome</keyword>
<evidence type="ECO:0000313" key="2">
    <source>
        <dbReference type="EMBL" id="CAF1413407.1"/>
    </source>
</evidence>
<dbReference type="AlphaFoldDB" id="A0A815LRA8"/>